<evidence type="ECO:0000313" key="2">
    <source>
        <dbReference type="EMBL" id="MFC6823984.1"/>
    </source>
</evidence>
<dbReference type="Gene3D" id="1.10.10.10">
    <property type="entry name" value="Winged helix-like DNA-binding domain superfamily/Winged helix DNA-binding domain"/>
    <property type="match status" value="1"/>
</dbReference>
<dbReference type="SUPFAM" id="SSF56024">
    <property type="entry name" value="Phospholipase D/nuclease"/>
    <property type="match status" value="1"/>
</dbReference>
<dbReference type="PANTHER" id="PTHR34293">
    <property type="entry name" value="HTH-TYPE TRANSCRIPTIONAL REGULATOR TRMBL2"/>
    <property type="match status" value="1"/>
</dbReference>
<dbReference type="InterPro" id="IPR002831">
    <property type="entry name" value="Tscrpt_reg_TrmB_N"/>
</dbReference>
<evidence type="ECO:0000313" key="3">
    <source>
        <dbReference type="Proteomes" id="UP001596408"/>
    </source>
</evidence>
<dbReference type="EMBL" id="JBHSXH010000009">
    <property type="protein sequence ID" value="MFC6823984.1"/>
    <property type="molecule type" value="Genomic_DNA"/>
</dbReference>
<proteinExistence type="predicted"/>
<dbReference type="InterPro" id="IPR036388">
    <property type="entry name" value="WH-like_DNA-bd_sf"/>
</dbReference>
<name>A0ABD5TYU5_9EURY</name>
<dbReference type="RefSeq" id="WP_379692552.1">
    <property type="nucleotide sequence ID" value="NZ_JBHSXH010000009.1"/>
</dbReference>
<evidence type="ECO:0000259" key="1">
    <source>
        <dbReference type="Pfam" id="PF01978"/>
    </source>
</evidence>
<dbReference type="InterPro" id="IPR051797">
    <property type="entry name" value="TrmB-like"/>
</dbReference>
<feature type="domain" description="Transcription regulator TrmB N-terminal" evidence="1">
    <location>
        <begin position="11"/>
        <end position="76"/>
    </location>
</feature>
<sequence>MDDAEAAVDALEQLGLTEYEARCFVALTRLPHATAKEVGQVADIPRSRVYGTMDRLRQRGLVEVQEGEPRTFQSVSIDTAVRVLRKEYESNFETVERTLRRMEPIYKEAQQAVWALSTHEQVTERVIDLVDNAEREIVLIVLGESLLGDELLAYLEEAAERGVSINIGTVVEPIYERIEDAGFNADVFTTDLIEWFHAMSGSPHIGRLLMVDRGPVLVSALHDERLPGVPNETAAWSDGINHGIATFTERVLTYELQESVGEAYRPDDDE</sequence>
<dbReference type="Pfam" id="PF01978">
    <property type="entry name" value="TrmB"/>
    <property type="match status" value="1"/>
</dbReference>
<keyword evidence="3" id="KW-1185">Reference proteome</keyword>
<dbReference type="AlphaFoldDB" id="A0ABD5TYU5"/>
<comment type="caution">
    <text evidence="2">The sequence shown here is derived from an EMBL/GenBank/DDBJ whole genome shotgun (WGS) entry which is preliminary data.</text>
</comment>
<dbReference type="InterPro" id="IPR036390">
    <property type="entry name" value="WH_DNA-bd_sf"/>
</dbReference>
<gene>
    <name evidence="2" type="ORF">ACFQEV_03110</name>
</gene>
<dbReference type="PANTHER" id="PTHR34293:SF1">
    <property type="entry name" value="HTH-TYPE TRANSCRIPTIONAL REGULATOR TRMBL2"/>
    <property type="match status" value="1"/>
</dbReference>
<dbReference type="Proteomes" id="UP001596408">
    <property type="component" value="Unassembled WGS sequence"/>
</dbReference>
<organism evidence="2 3">
    <name type="scientific">Halopelagius fulvigenes</name>
    <dbReference type="NCBI Taxonomy" id="1198324"/>
    <lineage>
        <taxon>Archaea</taxon>
        <taxon>Methanobacteriati</taxon>
        <taxon>Methanobacteriota</taxon>
        <taxon>Stenosarchaea group</taxon>
        <taxon>Halobacteria</taxon>
        <taxon>Halobacteriales</taxon>
        <taxon>Haloferacaceae</taxon>
    </lineage>
</organism>
<dbReference type="SUPFAM" id="SSF46785">
    <property type="entry name" value="Winged helix' DNA-binding domain"/>
    <property type="match status" value="1"/>
</dbReference>
<accession>A0ABD5TYU5</accession>
<reference evidence="2 3" key="1">
    <citation type="journal article" date="2019" name="Int. J. Syst. Evol. Microbiol.">
        <title>The Global Catalogue of Microorganisms (GCM) 10K type strain sequencing project: providing services to taxonomists for standard genome sequencing and annotation.</title>
        <authorList>
            <consortium name="The Broad Institute Genomics Platform"/>
            <consortium name="The Broad Institute Genome Sequencing Center for Infectious Disease"/>
            <person name="Wu L."/>
            <person name="Ma J."/>
        </authorList>
    </citation>
    <scope>NUCLEOTIDE SEQUENCE [LARGE SCALE GENOMIC DNA]</scope>
    <source>
        <strain evidence="2 3">YIM 94188</strain>
    </source>
</reference>
<protein>
    <submittedName>
        <fullName evidence="2">TrmB family transcriptional regulator</fullName>
    </submittedName>
</protein>